<dbReference type="PANTHER" id="PTHR30501">
    <property type="entry name" value="UPF0597 PROTEIN YHAM"/>
    <property type="match status" value="1"/>
</dbReference>
<dbReference type="PATRIC" id="fig|322095.3.peg.1733"/>
<accession>A0A134B344</accession>
<feature type="domain" description="Serine dehydratase-like alpha subunit" evidence="2">
    <location>
        <begin position="88"/>
        <end position="431"/>
    </location>
</feature>
<dbReference type="Pfam" id="PF03313">
    <property type="entry name" value="SDH_alpha"/>
    <property type="match status" value="1"/>
</dbReference>
<protein>
    <recommendedName>
        <fullName evidence="1">UPF0597 protein HMPREF3185_01758</fullName>
    </recommendedName>
</protein>
<evidence type="ECO:0000313" key="3">
    <source>
        <dbReference type="EMBL" id="KXB74357.1"/>
    </source>
</evidence>
<reference evidence="4" key="1">
    <citation type="submission" date="2016-01" db="EMBL/GenBank/DDBJ databases">
        <authorList>
            <person name="Mitreva M."/>
            <person name="Pepin K.H."/>
            <person name="Mihindukulasuriya K.A."/>
            <person name="Fulton R."/>
            <person name="Fronick C."/>
            <person name="O'Laughlin M."/>
            <person name="Miner T."/>
            <person name="Herter B."/>
            <person name="Rosa B.A."/>
            <person name="Cordes M."/>
            <person name="Tomlinson C."/>
            <person name="Wollam A."/>
            <person name="Palsikar V.B."/>
            <person name="Mardis E.R."/>
            <person name="Wilson R.K."/>
        </authorList>
    </citation>
    <scope>NUCLEOTIDE SEQUENCE [LARGE SCALE GENOMIC DNA]</scope>
    <source>
        <strain evidence="4">KA00683</strain>
    </source>
</reference>
<dbReference type="GO" id="GO:0019450">
    <property type="term" value="P:L-cysteine catabolic process to pyruvate"/>
    <property type="evidence" value="ECO:0007669"/>
    <property type="project" value="TreeGrafter"/>
</dbReference>
<dbReference type="PIRSF" id="PIRSF006054">
    <property type="entry name" value="UCP006054"/>
    <property type="match status" value="1"/>
</dbReference>
<comment type="similarity">
    <text evidence="1">Belongs to the UPF0597 family.</text>
</comment>
<dbReference type="OrthoDB" id="41906at2"/>
<gene>
    <name evidence="3" type="ORF">HMPREF3185_01758</name>
</gene>
<proteinExistence type="inferred from homology"/>
<dbReference type="InterPro" id="IPR005130">
    <property type="entry name" value="Ser_deHydtase-like_asu"/>
</dbReference>
<sequence length="441" mass="46716">MLTPTQIRQITALMHREVVPATGCTEPAAVALAVAYAAAQTTAEPRSIEVLLSGNMLKNAMGVGIPGTGTFGIPIAIALGAILAAPEKQLELLDTFTDEELHQAQKLVASGCIQIGLKEGDNVDRLYVEVLLTDTEGRLSTAIIQATHTGLTALTYDGEDRFVPRTADTPCTKCPESKDEEETIALNFDLVYEYALHGPLEELDFIYEAALQNKRASEFSFTHSYGHSLGKLINSDMGRRYLGNTPLTQMLAYTSSACDARMDGAPITVMSNSGSGNQGISSMLPVLTFAEEQGASREVTTRAIMLSSLLVVYIKQLLGRLSCLCGMVVSGIGSACAITYLMGGTKEQSIGAVKNMIGNVSGMICDGAKPSCSLKASTGVSSALISAMLSMQGHVVTATEGIVDDDIDVCIRNLADLGRDGMAQTDLKVLKIMTSKGKRNA</sequence>
<name>A0A134B344_9PORP</name>
<dbReference type="GO" id="GO:0080146">
    <property type="term" value="F:L-cysteine desulfhydrase activity"/>
    <property type="evidence" value="ECO:0007669"/>
    <property type="project" value="TreeGrafter"/>
</dbReference>
<evidence type="ECO:0000259" key="2">
    <source>
        <dbReference type="Pfam" id="PF03313"/>
    </source>
</evidence>
<evidence type="ECO:0000313" key="4">
    <source>
        <dbReference type="Proteomes" id="UP000070224"/>
    </source>
</evidence>
<dbReference type="RefSeq" id="WP_060935853.1">
    <property type="nucleotide sequence ID" value="NZ_KQ960462.1"/>
</dbReference>
<dbReference type="STRING" id="322095.HMPREF3185_01758"/>
<dbReference type="PANTHER" id="PTHR30501:SF2">
    <property type="entry name" value="UPF0597 PROTEIN YHAM"/>
    <property type="match status" value="1"/>
</dbReference>
<comment type="caution">
    <text evidence="3">The sequence shown here is derived from an EMBL/GenBank/DDBJ whole genome shotgun (WGS) entry which is preliminary data.</text>
</comment>
<keyword evidence="4" id="KW-1185">Reference proteome</keyword>
<dbReference type="HAMAP" id="MF_01845">
    <property type="entry name" value="UPF0597"/>
    <property type="match status" value="1"/>
</dbReference>
<dbReference type="InterPro" id="IPR021144">
    <property type="entry name" value="UPF0597"/>
</dbReference>
<evidence type="ECO:0000256" key="1">
    <source>
        <dbReference type="HAMAP-Rule" id="MF_01845"/>
    </source>
</evidence>
<organism evidence="3 4">
    <name type="scientific">Porphyromonas somerae</name>
    <dbReference type="NCBI Taxonomy" id="322095"/>
    <lineage>
        <taxon>Bacteria</taxon>
        <taxon>Pseudomonadati</taxon>
        <taxon>Bacteroidota</taxon>
        <taxon>Bacteroidia</taxon>
        <taxon>Bacteroidales</taxon>
        <taxon>Porphyromonadaceae</taxon>
        <taxon>Porphyromonas</taxon>
    </lineage>
</organism>
<dbReference type="EMBL" id="LSDK01000124">
    <property type="protein sequence ID" value="KXB74357.1"/>
    <property type="molecule type" value="Genomic_DNA"/>
</dbReference>
<dbReference type="Proteomes" id="UP000070224">
    <property type="component" value="Unassembled WGS sequence"/>
</dbReference>
<dbReference type="AlphaFoldDB" id="A0A134B344"/>